<keyword evidence="15" id="KW-1185">Reference proteome</keyword>
<proteinExistence type="inferred from homology"/>
<evidence type="ECO:0000256" key="2">
    <source>
        <dbReference type="ARBA" id="ARBA00005810"/>
    </source>
</evidence>
<evidence type="ECO:0000256" key="12">
    <source>
        <dbReference type="ARBA" id="ARBA00033413"/>
    </source>
</evidence>
<keyword evidence="7" id="KW-0418">Kinase</keyword>
<comment type="similarity">
    <text evidence="2">Belongs to the HPPK family.</text>
</comment>
<dbReference type="PANTHER" id="PTHR43071:SF1">
    <property type="entry name" value="2-AMINO-4-HYDROXY-6-HYDROXYMETHYLDIHYDROPTERIDINE PYROPHOSPHOKINASE"/>
    <property type="match status" value="1"/>
</dbReference>
<comment type="function">
    <text evidence="10">Catalyzes the transfer of pyrophosphate from adenosine triphosphate (ATP) to 6-hydroxymethyl-7,8-dihydropterin, an enzymatic step in folate biosynthesis pathway.</text>
</comment>
<evidence type="ECO:0000256" key="1">
    <source>
        <dbReference type="ARBA" id="ARBA00005051"/>
    </source>
</evidence>
<evidence type="ECO:0000313" key="15">
    <source>
        <dbReference type="Proteomes" id="UP000630353"/>
    </source>
</evidence>
<accession>A0A918XQY7</accession>
<dbReference type="Proteomes" id="UP000630353">
    <property type="component" value="Unassembled WGS sequence"/>
</dbReference>
<dbReference type="InterPro" id="IPR035907">
    <property type="entry name" value="Hppk_sf"/>
</dbReference>
<dbReference type="GO" id="GO:0016301">
    <property type="term" value="F:kinase activity"/>
    <property type="evidence" value="ECO:0007669"/>
    <property type="project" value="UniProtKB-KW"/>
</dbReference>
<evidence type="ECO:0000313" key="14">
    <source>
        <dbReference type="EMBL" id="GHD48675.1"/>
    </source>
</evidence>
<reference evidence="14" key="2">
    <citation type="submission" date="2020-09" db="EMBL/GenBank/DDBJ databases">
        <authorList>
            <person name="Sun Q."/>
            <person name="Kim S."/>
        </authorList>
    </citation>
    <scope>NUCLEOTIDE SEQUENCE</scope>
    <source>
        <strain evidence="14">KCTC 42651</strain>
    </source>
</reference>
<dbReference type="InterPro" id="IPR000550">
    <property type="entry name" value="Hppk"/>
</dbReference>
<dbReference type="GO" id="GO:0003848">
    <property type="term" value="F:2-amino-4-hydroxy-6-hydroxymethyldihydropteridine diphosphokinase activity"/>
    <property type="evidence" value="ECO:0007669"/>
    <property type="project" value="UniProtKB-EC"/>
</dbReference>
<keyword evidence="8" id="KW-0067">ATP-binding</keyword>
<evidence type="ECO:0000256" key="4">
    <source>
        <dbReference type="ARBA" id="ARBA00016218"/>
    </source>
</evidence>
<feature type="domain" description="7,8-dihydro-6-hydroxymethylpterin-pyrophosphokinase" evidence="13">
    <location>
        <begin position="3"/>
        <end position="138"/>
    </location>
</feature>
<dbReference type="GO" id="GO:0005524">
    <property type="term" value="F:ATP binding"/>
    <property type="evidence" value="ECO:0007669"/>
    <property type="project" value="UniProtKB-KW"/>
</dbReference>
<dbReference type="AlphaFoldDB" id="A0A918XQY7"/>
<dbReference type="NCBIfam" id="TIGR01498">
    <property type="entry name" value="folK"/>
    <property type="match status" value="1"/>
</dbReference>
<name>A0A918XQY7_9PROT</name>
<dbReference type="EMBL" id="BMZS01000004">
    <property type="protein sequence ID" value="GHD48675.1"/>
    <property type="molecule type" value="Genomic_DNA"/>
</dbReference>
<dbReference type="EC" id="2.7.6.3" evidence="3"/>
<evidence type="ECO:0000256" key="5">
    <source>
        <dbReference type="ARBA" id="ARBA00022679"/>
    </source>
</evidence>
<protein>
    <recommendedName>
        <fullName evidence="4">2-amino-4-hydroxy-6-hydroxymethyldihydropteridine pyrophosphokinase</fullName>
        <ecNumber evidence="3">2.7.6.3</ecNumber>
    </recommendedName>
    <alternativeName>
        <fullName evidence="11">6-hydroxymethyl-7,8-dihydropterin pyrophosphokinase</fullName>
    </alternativeName>
    <alternativeName>
        <fullName evidence="12">7,8-dihydro-6-hydroxymethylpterin-pyrophosphokinase</fullName>
    </alternativeName>
</protein>
<sequence length="169" mass="18108">MIVIAIGANLPADGFATALETCQAAVDRLGREPDVAVVAISRWYESEPVPPSGQPWYVNGVVLVETTLDPAALLDRLHGIEAAFGRVRVVRNEARPLDLDLIDYDGMVRDGRGGGPVLPHPRARERAFVLLPLADVAPDWRDPVGGREVVELIAALPADGPSIRPIPDA</sequence>
<dbReference type="GO" id="GO:0046656">
    <property type="term" value="P:folic acid biosynthetic process"/>
    <property type="evidence" value="ECO:0007669"/>
    <property type="project" value="UniProtKB-KW"/>
</dbReference>
<evidence type="ECO:0000256" key="10">
    <source>
        <dbReference type="ARBA" id="ARBA00029409"/>
    </source>
</evidence>
<keyword evidence="5" id="KW-0808">Transferase</keyword>
<dbReference type="Gene3D" id="3.30.70.560">
    <property type="entry name" value="7,8-Dihydro-6-hydroxymethylpterin-pyrophosphokinase HPPK"/>
    <property type="match status" value="1"/>
</dbReference>
<dbReference type="Pfam" id="PF01288">
    <property type="entry name" value="HPPK"/>
    <property type="match status" value="1"/>
</dbReference>
<evidence type="ECO:0000256" key="8">
    <source>
        <dbReference type="ARBA" id="ARBA00022840"/>
    </source>
</evidence>
<comment type="caution">
    <text evidence="14">The sequence shown here is derived from an EMBL/GenBank/DDBJ whole genome shotgun (WGS) entry which is preliminary data.</text>
</comment>
<dbReference type="PANTHER" id="PTHR43071">
    <property type="entry name" value="2-AMINO-4-HYDROXY-6-HYDROXYMETHYLDIHYDROPTERIDINE PYROPHOSPHOKINASE"/>
    <property type="match status" value="1"/>
</dbReference>
<reference evidence="14" key="1">
    <citation type="journal article" date="2014" name="Int. J. Syst. Evol. Microbiol.">
        <title>Complete genome sequence of Corynebacterium casei LMG S-19264T (=DSM 44701T), isolated from a smear-ripened cheese.</title>
        <authorList>
            <consortium name="US DOE Joint Genome Institute (JGI-PGF)"/>
            <person name="Walter F."/>
            <person name="Albersmeier A."/>
            <person name="Kalinowski J."/>
            <person name="Ruckert C."/>
        </authorList>
    </citation>
    <scope>NUCLEOTIDE SEQUENCE</scope>
    <source>
        <strain evidence="14">KCTC 42651</strain>
    </source>
</reference>
<evidence type="ECO:0000256" key="7">
    <source>
        <dbReference type="ARBA" id="ARBA00022777"/>
    </source>
</evidence>
<dbReference type="RefSeq" id="WP_189988939.1">
    <property type="nucleotide sequence ID" value="NZ_BMZS01000004.1"/>
</dbReference>
<evidence type="ECO:0000256" key="3">
    <source>
        <dbReference type="ARBA" id="ARBA00013253"/>
    </source>
</evidence>
<keyword evidence="6" id="KW-0547">Nucleotide-binding</keyword>
<comment type="pathway">
    <text evidence="1">Cofactor biosynthesis; tetrahydrofolate biosynthesis; 2-amino-4-hydroxy-6-hydroxymethyl-7,8-dihydropteridine diphosphate from 7,8-dihydroneopterin triphosphate: step 4/4.</text>
</comment>
<evidence type="ECO:0000256" key="11">
    <source>
        <dbReference type="ARBA" id="ARBA00029766"/>
    </source>
</evidence>
<evidence type="ECO:0000256" key="9">
    <source>
        <dbReference type="ARBA" id="ARBA00022909"/>
    </source>
</evidence>
<dbReference type="CDD" id="cd00483">
    <property type="entry name" value="HPPK"/>
    <property type="match status" value="1"/>
</dbReference>
<dbReference type="SUPFAM" id="SSF55083">
    <property type="entry name" value="6-hydroxymethyl-7,8-dihydropterin pyrophosphokinase, HPPK"/>
    <property type="match status" value="1"/>
</dbReference>
<evidence type="ECO:0000256" key="6">
    <source>
        <dbReference type="ARBA" id="ARBA00022741"/>
    </source>
</evidence>
<evidence type="ECO:0000259" key="13">
    <source>
        <dbReference type="Pfam" id="PF01288"/>
    </source>
</evidence>
<gene>
    <name evidence="14" type="ORF">GCM10017083_20020</name>
</gene>
<keyword evidence="9" id="KW-0289">Folate biosynthesis</keyword>
<organism evidence="14 15">
    <name type="scientific">Thalassobaculum fulvum</name>
    <dbReference type="NCBI Taxonomy" id="1633335"/>
    <lineage>
        <taxon>Bacteria</taxon>
        <taxon>Pseudomonadati</taxon>
        <taxon>Pseudomonadota</taxon>
        <taxon>Alphaproteobacteria</taxon>
        <taxon>Rhodospirillales</taxon>
        <taxon>Thalassobaculaceae</taxon>
        <taxon>Thalassobaculum</taxon>
    </lineage>
</organism>